<gene>
    <name evidence="1" type="ORF">V8G54_005276</name>
</gene>
<keyword evidence="2" id="KW-1185">Reference proteome</keyword>
<organism evidence="1 2">
    <name type="scientific">Vigna mungo</name>
    <name type="common">Black gram</name>
    <name type="synonym">Phaseolus mungo</name>
    <dbReference type="NCBI Taxonomy" id="3915"/>
    <lineage>
        <taxon>Eukaryota</taxon>
        <taxon>Viridiplantae</taxon>
        <taxon>Streptophyta</taxon>
        <taxon>Embryophyta</taxon>
        <taxon>Tracheophyta</taxon>
        <taxon>Spermatophyta</taxon>
        <taxon>Magnoliopsida</taxon>
        <taxon>eudicotyledons</taxon>
        <taxon>Gunneridae</taxon>
        <taxon>Pentapetalae</taxon>
        <taxon>rosids</taxon>
        <taxon>fabids</taxon>
        <taxon>Fabales</taxon>
        <taxon>Fabaceae</taxon>
        <taxon>Papilionoideae</taxon>
        <taxon>50 kb inversion clade</taxon>
        <taxon>NPAAA clade</taxon>
        <taxon>indigoferoid/millettioid clade</taxon>
        <taxon>Phaseoleae</taxon>
        <taxon>Vigna</taxon>
    </lineage>
</organism>
<reference evidence="1 2" key="1">
    <citation type="journal article" date="2023" name="Life. Sci Alliance">
        <title>Evolutionary insights into 3D genome organization and epigenetic landscape of Vigna mungo.</title>
        <authorList>
            <person name="Junaid A."/>
            <person name="Singh B."/>
            <person name="Bhatia S."/>
        </authorList>
    </citation>
    <scope>NUCLEOTIDE SEQUENCE [LARGE SCALE GENOMIC DNA]</scope>
    <source>
        <strain evidence="1">Urdbean</strain>
    </source>
</reference>
<dbReference type="Proteomes" id="UP001374535">
    <property type="component" value="Chromosome 2"/>
</dbReference>
<name>A0AAQ3NXL8_VIGMU</name>
<sequence>MTRSKSGLLFQFDPQIDRTLRLLKKAELNQTNLEFTAPSETTRIDSCEEIAGQQERTLKEPANQDTGLPTLALELRSGLIQSLPKFHGMIGEDLHKHPMEFIIVCSTMKLANISEEVVRMNTFPFSLCNAAKTLLFSQPKPIAGWVEMKRKFPEKFFPTSRTASQKGNQVFMDKTPAAGRYLISNIAENSQQFIIKGSTIRGVHELEVNAIQGKNLQQNFGIDYNDEADGLESVSDHFTDQRPQLQDVANLEAQLVAGIFQNQQGNQQQGKPRWIPNPNYIPADPSLPHAHRIDPSVEAAILDLKTQIGQLASTVNELVQQISSALPAQPLVNPNEENSLRLGFHSSSVAPPSFESAAVELQTAFRRRATMIQTKIMTSKTLLKLIKMVVVTIGMYAIISSSSTTLISSSSTPEQLNDMNEGDGFYDADDYGIWNPSTGNWGIGHGAPIPHQQHKQKSP</sequence>
<evidence type="ECO:0000313" key="2">
    <source>
        <dbReference type="Proteomes" id="UP001374535"/>
    </source>
</evidence>
<dbReference type="EMBL" id="CP144699">
    <property type="protein sequence ID" value="WVZ17954.1"/>
    <property type="molecule type" value="Genomic_DNA"/>
</dbReference>
<evidence type="ECO:0000313" key="1">
    <source>
        <dbReference type="EMBL" id="WVZ17954.1"/>
    </source>
</evidence>
<proteinExistence type="predicted"/>
<dbReference type="AlphaFoldDB" id="A0AAQ3NXL8"/>
<accession>A0AAQ3NXL8</accession>
<protein>
    <submittedName>
        <fullName evidence="1">Uncharacterized protein</fullName>
    </submittedName>
</protein>